<gene>
    <name evidence="6" type="ORF">BU16DRAFT_516752</name>
</gene>
<feature type="domain" description="Major facilitator superfamily (MFS) profile" evidence="5">
    <location>
        <begin position="254"/>
        <end position="440"/>
    </location>
</feature>
<feature type="compositionally biased region" description="Polar residues" evidence="3">
    <location>
        <begin position="1"/>
        <end position="18"/>
    </location>
</feature>
<dbReference type="PANTHER" id="PTHR11360">
    <property type="entry name" value="MONOCARBOXYLATE TRANSPORTER"/>
    <property type="match status" value="1"/>
</dbReference>
<evidence type="ECO:0000256" key="4">
    <source>
        <dbReference type="SAM" id="Phobius"/>
    </source>
</evidence>
<comment type="subcellular location">
    <subcellularLocation>
        <location evidence="1">Membrane</location>
        <topology evidence="1">Multi-pass membrane protein</topology>
    </subcellularLocation>
</comment>
<evidence type="ECO:0000256" key="1">
    <source>
        <dbReference type="ARBA" id="ARBA00004141"/>
    </source>
</evidence>
<comment type="similarity">
    <text evidence="2">Belongs to the major facilitator superfamily. Monocarboxylate porter (TC 2.A.1.13) family.</text>
</comment>
<feature type="transmembrane region" description="Helical" evidence="4">
    <location>
        <begin position="408"/>
        <end position="427"/>
    </location>
</feature>
<evidence type="ECO:0000256" key="3">
    <source>
        <dbReference type="SAM" id="MobiDB-lite"/>
    </source>
</evidence>
<feature type="transmembrane region" description="Helical" evidence="4">
    <location>
        <begin position="52"/>
        <end position="73"/>
    </location>
</feature>
<sequence length="440" mass="47141">MKTSRSSQGHGSHATGPQSELGVIATDGHKHDTISPHPPANNNLPPNGGTRAWLQVLGGFFLFMNSWGIVNTYGVYQTYYERNLLHQKSPSSISWIGSTQAFLLIFISVATGPLFDLGYFIPVLLPLGSVLIVFGMMMTSVCNHYWQVMLAQGVVIGLGCGCLFLPSVAIVSTYFTTKKAFATGIVAVGGSVGGVLYSLLFARLQPSIGFAWATRTIGFIALATLGISAAVLRVRVLPPARRRLLDHTAFREIPYTVFSIAEFLGFIGIYIPFFYIQSYALDRGVNPHLVFYLVTILNAASIFGRLGPNYVADRIGPLNVLIPCCIITALLGFCWIAIDSTAGIVVFCILYGFFSGAFVTLPPTIIVGLSPSLSVLGARMGMSFSLAAFGSLIGTPVAGVILKKYGWVGLQAFCGASVGAASIAIIVTRMKKTPRLMEKA</sequence>
<proteinExistence type="inferred from homology"/>
<dbReference type="InterPro" id="IPR036259">
    <property type="entry name" value="MFS_trans_sf"/>
</dbReference>
<dbReference type="Pfam" id="PF07690">
    <property type="entry name" value="MFS_1"/>
    <property type="match status" value="1"/>
</dbReference>
<evidence type="ECO:0000259" key="5">
    <source>
        <dbReference type="PROSITE" id="PS50850"/>
    </source>
</evidence>
<feature type="transmembrane region" description="Helical" evidence="4">
    <location>
        <begin position="289"/>
        <end position="306"/>
    </location>
</feature>
<keyword evidence="7" id="KW-1185">Reference proteome</keyword>
<keyword evidence="4" id="KW-0472">Membrane</keyword>
<evidence type="ECO:0000313" key="7">
    <source>
        <dbReference type="Proteomes" id="UP000799750"/>
    </source>
</evidence>
<feature type="transmembrane region" description="Helical" evidence="4">
    <location>
        <begin position="381"/>
        <end position="402"/>
    </location>
</feature>
<feature type="transmembrane region" description="Helical" evidence="4">
    <location>
        <begin position="318"/>
        <end position="338"/>
    </location>
</feature>
<dbReference type="Gene3D" id="1.20.1250.20">
    <property type="entry name" value="MFS general substrate transporter like domains"/>
    <property type="match status" value="2"/>
</dbReference>
<dbReference type="OrthoDB" id="6509908at2759"/>
<dbReference type="AlphaFoldDB" id="A0A6A6QFL6"/>
<feature type="transmembrane region" description="Helical" evidence="4">
    <location>
        <begin position="144"/>
        <end position="168"/>
    </location>
</feature>
<protein>
    <submittedName>
        <fullName evidence="6">MFS general substrate transporter</fullName>
    </submittedName>
</protein>
<dbReference type="EMBL" id="MU004196">
    <property type="protein sequence ID" value="KAF2490826.1"/>
    <property type="molecule type" value="Genomic_DNA"/>
</dbReference>
<evidence type="ECO:0000313" key="6">
    <source>
        <dbReference type="EMBL" id="KAF2490826.1"/>
    </source>
</evidence>
<feature type="transmembrane region" description="Helical" evidence="4">
    <location>
        <begin position="180"/>
        <end position="200"/>
    </location>
</feature>
<feature type="transmembrane region" description="Helical" evidence="4">
    <location>
        <begin position="93"/>
        <end position="110"/>
    </location>
</feature>
<accession>A0A6A6QFL6</accession>
<dbReference type="PANTHER" id="PTHR11360:SF234">
    <property type="entry name" value="MFS-TYPE TRANSPORTER DBAD-RELATED"/>
    <property type="match status" value="1"/>
</dbReference>
<dbReference type="InterPro" id="IPR020846">
    <property type="entry name" value="MFS_dom"/>
</dbReference>
<dbReference type="InterPro" id="IPR011701">
    <property type="entry name" value="MFS"/>
</dbReference>
<dbReference type="GO" id="GO:0016020">
    <property type="term" value="C:membrane"/>
    <property type="evidence" value="ECO:0007669"/>
    <property type="project" value="UniProtKB-SubCell"/>
</dbReference>
<dbReference type="GO" id="GO:0022857">
    <property type="term" value="F:transmembrane transporter activity"/>
    <property type="evidence" value="ECO:0007669"/>
    <property type="project" value="InterPro"/>
</dbReference>
<feature type="transmembrane region" description="Helical" evidence="4">
    <location>
        <begin position="344"/>
        <end position="369"/>
    </location>
</feature>
<keyword evidence="4" id="KW-0812">Transmembrane</keyword>
<organism evidence="6 7">
    <name type="scientific">Lophium mytilinum</name>
    <dbReference type="NCBI Taxonomy" id="390894"/>
    <lineage>
        <taxon>Eukaryota</taxon>
        <taxon>Fungi</taxon>
        <taxon>Dikarya</taxon>
        <taxon>Ascomycota</taxon>
        <taxon>Pezizomycotina</taxon>
        <taxon>Dothideomycetes</taxon>
        <taxon>Pleosporomycetidae</taxon>
        <taxon>Mytilinidiales</taxon>
        <taxon>Mytilinidiaceae</taxon>
        <taxon>Lophium</taxon>
    </lineage>
</organism>
<evidence type="ECO:0000256" key="2">
    <source>
        <dbReference type="ARBA" id="ARBA00006727"/>
    </source>
</evidence>
<feature type="transmembrane region" description="Helical" evidence="4">
    <location>
        <begin position="253"/>
        <end position="277"/>
    </location>
</feature>
<reference evidence="6" key="1">
    <citation type="journal article" date="2020" name="Stud. Mycol.">
        <title>101 Dothideomycetes genomes: a test case for predicting lifestyles and emergence of pathogens.</title>
        <authorList>
            <person name="Haridas S."/>
            <person name="Albert R."/>
            <person name="Binder M."/>
            <person name="Bloem J."/>
            <person name="Labutti K."/>
            <person name="Salamov A."/>
            <person name="Andreopoulos B."/>
            <person name="Baker S."/>
            <person name="Barry K."/>
            <person name="Bills G."/>
            <person name="Bluhm B."/>
            <person name="Cannon C."/>
            <person name="Castanera R."/>
            <person name="Culley D."/>
            <person name="Daum C."/>
            <person name="Ezra D."/>
            <person name="Gonzalez J."/>
            <person name="Henrissat B."/>
            <person name="Kuo A."/>
            <person name="Liang C."/>
            <person name="Lipzen A."/>
            <person name="Lutzoni F."/>
            <person name="Magnuson J."/>
            <person name="Mondo S."/>
            <person name="Nolan M."/>
            <person name="Ohm R."/>
            <person name="Pangilinan J."/>
            <person name="Park H.-J."/>
            <person name="Ramirez L."/>
            <person name="Alfaro M."/>
            <person name="Sun H."/>
            <person name="Tritt A."/>
            <person name="Yoshinaga Y."/>
            <person name="Zwiers L.-H."/>
            <person name="Turgeon B."/>
            <person name="Goodwin S."/>
            <person name="Spatafora J."/>
            <person name="Crous P."/>
            <person name="Grigoriev I."/>
        </authorList>
    </citation>
    <scope>NUCLEOTIDE SEQUENCE</scope>
    <source>
        <strain evidence="6">CBS 269.34</strain>
    </source>
</reference>
<feature type="transmembrane region" description="Helical" evidence="4">
    <location>
        <begin position="212"/>
        <end position="232"/>
    </location>
</feature>
<name>A0A6A6QFL6_9PEZI</name>
<dbReference type="PROSITE" id="PS50850">
    <property type="entry name" value="MFS"/>
    <property type="match status" value="1"/>
</dbReference>
<dbReference type="SUPFAM" id="SSF103473">
    <property type="entry name" value="MFS general substrate transporter"/>
    <property type="match status" value="1"/>
</dbReference>
<feature type="transmembrane region" description="Helical" evidence="4">
    <location>
        <begin position="117"/>
        <end position="138"/>
    </location>
</feature>
<keyword evidence="4" id="KW-1133">Transmembrane helix</keyword>
<dbReference type="InterPro" id="IPR050327">
    <property type="entry name" value="Proton-linked_MCT"/>
</dbReference>
<dbReference type="Proteomes" id="UP000799750">
    <property type="component" value="Unassembled WGS sequence"/>
</dbReference>
<feature type="region of interest" description="Disordered" evidence="3">
    <location>
        <begin position="1"/>
        <end position="20"/>
    </location>
</feature>